<accession>A0ABU0LWH5</accession>
<feature type="transmembrane region" description="Helical" evidence="2">
    <location>
        <begin position="343"/>
        <end position="362"/>
    </location>
</feature>
<feature type="transmembrane region" description="Helical" evidence="2">
    <location>
        <begin position="88"/>
        <end position="112"/>
    </location>
</feature>
<name>A0ABU0LWH5_9HYPH</name>
<reference evidence="3 4" key="1">
    <citation type="submission" date="2023-07" db="EMBL/GenBank/DDBJ databases">
        <title>Genomic Encyclopedia of Type Strains, Phase IV (KMG-IV): sequencing the most valuable type-strain genomes for metagenomic binning, comparative biology and taxonomic classification.</title>
        <authorList>
            <person name="Goeker M."/>
        </authorList>
    </citation>
    <scope>NUCLEOTIDE SEQUENCE [LARGE SCALE GENOMIC DNA]</scope>
    <source>
        <strain evidence="3 4">DSM 15561</strain>
    </source>
</reference>
<feature type="transmembrane region" description="Helical" evidence="2">
    <location>
        <begin position="534"/>
        <end position="554"/>
    </location>
</feature>
<feature type="transmembrane region" description="Helical" evidence="2">
    <location>
        <begin position="369"/>
        <end position="390"/>
    </location>
</feature>
<evidence type="ECO:0000313" key="4">
    <source>
        <dbReference type="Proteomes" id="UP001235094"/>
    </source>
</evidence>
<dbReference type="RefSeq" id="WP_306891731.1">
    <property type="nucleotide sequence ID" value="NZ_JAUSVR010000021.1"/>
</dbReference>
<feature type="transmembrane region" description="Helical" evidence="2">
    <location>
        <begin position="54"/>
        <end position="76"/>
    </location>
</feature>
<feature type="transmembrane region" description="Helical" evidence="2">
    <location>
        <begin position="320"/>
        <end position="337"/>
    </location>
</feature>
<feature type="transmembrane region" description="Helical" evidence="2">
    <location>
        <begin position="470"/>
        <end position="491"/>
    </location>
</feature>
<comment type="caution">
    <text evidence="3">The sequence shown here is derived from an EMBL/GenBank/DDBJ whole genome shotgun (WGS) entry which is preliminary data.</text>
</comment>
<gene>
    <name evidence="3" type="ORF">QOZ99_004003</name>
</gene>
<feature type="transmembrane region" description="Helical" evidence="2">
    <location>
        <begin position="432"/>
        <end position="458"/>
    </location>
</feature>
<evidence type="ECO:0000256" key="2">
    <source>
        <dbReference type="SAM" id="Phobius"/>
    </source>
</evidence>
<evidence type="ECO:0000256" key="1">
    <source>
        <dbReference type="SAM" id="MobiDB-lite"/>
    </source>
</evidence>
<feature type="transmembrane region" description="Helical" evidence="2">
    <location>
        <begin position="295"/>
        <end position="313"/>
    </location>
</feature>
<feature type="transmembrane region" description="Helical" evidence="2">
    <location>
        <begin position="503"/>
        <end position="522"/>
    </location>
</feature>
<sequence length="700" mass="71484">MTSANGERGPADAALGGSHRRSHRRSLAHEIVIASGIVALFLAALVWMSGGVPGLPAILALWAGVLAVLMAGELLLAAAGAGIFAGRLALSLVCGFAACVTAQLFGVFVLGLPAPLCFLLFGGAVALTGALVLPRLPAGGGDAATDNVMLALAAGLVLFGFRDLVAVLPALVTQGVMLNTDGVIHAAQLAQFGDPLGFGRGSLLLADVPLGLYHYGYYLPAAAIMRLLDLTPLAAQAAMLVPLGVFLGACGAYALAASMGGSAAGLIAIGLLFALPDGAHLGIGNRFFGFQTVMLLEPGSGYAVGGALAALACFERGRRIGGWGMWILAAALVAVLFQLRAHVFILFAPVMALLWAGEIPALRRHRAALILAAGIAGLAGIAAVTAIPALHDAVAGFSNAPSFFLIALDTLGPTLREGLFHSLVETQGMGPALALGLLVTLAAILGVLLPAYLIILGLARLRRGTTGLDAFPLLLLAVYAALILLAPKAPFSDPNTEFQHRPLVLVYPVFAVFIAILAARWLRLDTKVAPPRVFVPAALAIAVLSVLPQAAGLYTAELMPAGLSNFIRRPTEPALVPTALAIRAASAPGMTLAVADIRAEDGNIDSCATLAGISGVPCFLSRPSTEAAVSPAQAALVAERLSVLDAIAHAADLGAARHLMGKAGISWYVVRGPGQPSFDPEGTGAELRNSFGALYRAPPP</sequence>
<evidence type="ECO:0008006" key="5">
    <source>
        <dbReference type="Google" id="ProtNLM"/>
    </source>
</evidence>
<organism evidence="3 4">
    <name type="scientific">Ancylobacter amanitiformis</name>
    <dbReference type="NCBI Taxonomy" id="217069"/>
    <lineage>
        <taxon>Bacteria</taxon>
        <taxon>Pseudomonadati</taxon>
        <taxon>Pseudomonadota</taxon>
        <taxon>Alphaproteobacteria</taxon>
        <taxon>Hyphomicrobiales</taxon>
        <taxon>Xanthobacteraceae</taxon>
        <taxon>Ancylobacter</taxon>
    </lineage>
</organism>
<keyword evidence="2" id="KW-0812">Transmembrane</keyword>
<dbReference type="EMBL" id="JAUSVR010000021">
    <property type="protein sequence ID" value="MDQ0513087.1"/>
    <property type="molecule type" value="Genomic_DNA"/>
</dbReference>
<dbReference type="Proteomes" id="UP001235094">
    <property type="component" value="Unassembled WGS sequence"/>
</dbReference>
<proteinExistence type="predicted"/>
<keyword evidence="4" id="KW-1185">Reference proteome</keyword>
<feature type="region of interest" description="Disordered" evidence="1">
    <location>
        <begin position="1"/>
        <end position="20"/>
    </location>
</feature>
<protein>
    <recommendedName>
        <fullName evidence="5">Glycosyltransferase RgtA/B/C/D-like domain-containing protein</fullName>
    </recommendedName>
</protein>
<feature type="transmembrane region" description="Helical" evidence="2">
    <location>
        <begin position="118"/>
        <end position="136"/>
    </location>
</feature>
<feature type="transmembrane region" description="Helical" evidence="2">
    <location>
        <begin position="27"/>
        <end position="48"/>
    </location>
</feature>
<evidence type="ECO:0000313" key="3">
    <source>
        <dbReference type="EMBL" id="MDQ0513087.1"/>
    </source>
</evidence>
<feature type="transmembrane region" description="Helical" evidence="2">
    <location>
        <begin position="263"/>
        <end position="283"/>
    </location>
</feature>
<keyword evidence="2" id="KW-0472">Membrane</keyword>
<feature type="transmembrane region" description="Helical" evidence="2">
    <location>
        <begin position="233"/>
        <end position="256"/>
    </location>
</feature>
<feature type="transmembrane region" description="Helical" evidence="2">
    <location>
        <begin position="148"/>
        <end position="172"/>
    </location>
</feature>
<keyword evidence="2" id="KW-1133">Transmembrane helix</keyword>